<dbReference type="HOGENOM" id="CLU_1050375_0_0_1"/>
<feature type="region of interest" description="Disordered" evidence="1">
    <location>
        <begin position="54"/>
        <end position="87"/>
    </location>
</feature>
<feature type="compositionally biased region" description="Polar residues" evidence="1">
    <location>
        <begin position="73"/>
        <end position="82"/>
    </location>
</feature>
<feature type="compositionally biased region" description="Polar residues" evidence="1">
    <location>
        <begin position="168"/>
        <end position="182"/>
    </location>
</feature>
<evidence type="ECO:0000256" key="1">
    <source>
        <dbReference type="SAM" id="MobiDB-lite"/>
    </source>
</evidence>
<feature type="region of interest" description="Disordered" evidence="1">
    <location>
        <begin position="168"/>
        <end position="193"/>
    </location>
</feature>
<feature type="region of interest" description="Disordered" evidence="1">
    <location>
        <begin position="244"/>
        <end position="265"/>
    </location>
</feature>
<dbReference type="OrthoDB" id="2933869at2759"/>
<keyword evidence="3" id="KW-1185">Reference proteome</keyword>
<protein>
    <submittedName>
        <fullName evidence="2">Uncharacterized protein</fullName>
    </submittedName>
</protein>
<sequence>MCQCRGTKVSISGFKPPIVDSPWVHFFRAPPQSNGVGGGGLLPSLASKAIAAVTPGHESSNAPHSGHAGRSAQPHTPSSNNWGPVPASIVNQTKAAWTNWNQKGNSSTCTINGCHQPVWVSPTGKQSRYCGMAHKAIGETCAISGCSKPAYKDPQTGVRGQFCSRAHMQQGTGNAPSTSSGSHGHATPRSGTVVTQSTVKVIVVPANAPTPICRLKNCEKPAWIDNNGYTSNYCGKNHMNMANSQQHSTASSAHRPASPWRSNTQ</sequence>
<name>A0A0C2XKE8_SERVB</name>
<accession>A0A0C2XKE8</accession>
<gene>
    <name evidence="2" type="ORF">M408DRAFT_114852</name>
</gene>
<reference evidence="3" key="2">
    <citation type="submission" date="2015-01" db="EMBL/GenBank/DDBJ databases">
        <title>Evolutionary Origins and Diversification of the Mycorrhizal Mutualists.</title>
        <authorList>
            <consortium name="DOE Joint Genome Institute"/>
            <consortium name="Mycorrhizal Genomics Consortium"/>
            <person name="Kohler A."/>
            <person name="Kuo A."/>
            <person name="Nagy L.G."/>
            <person name="Floudas D."/>
            <person name="Copeland A."/>
            <person name="Barry K.W."/>
            <person name="Cichocki N."/>
            <person name="Veneault-Fourrey C."/>
            <person name="LaButti K."/>
            <person name="Lindquist E.A."/>
            <person name="Lipzen A."/>
            <person name="Lundell T."/>
            <person name="Morin E."/>
            <person name="Murat C."/>
            <person name="Riley R."/>
            <person name="Ohm R."/>
            <person name="Sun H."/>
            <person name="Tunlid A."/>
            <person name="Henrissat B."/>
            <person name="Grigoriev I.V."/>
            <person name="Hibbett D.S."/>
            <person name="Martin F."/>
        </authorList>
    </citation>
    <scope>NUCLEOTIDE SEQUENCE [LARGE SCALE GENOMIC DNA]</scope>
    <source>
        <strain evidence="3">MAFF 305830</strain>
    </source>
</reference>
<organism evidence="2 3">
    <name type="scientific">Serendipita vermifera MAFF 305830</name>
    <dbReference type="NCBI Taxonomy" id="933852"/>
    <lineage>
        <taxon>Eukaryota</taxon>
        <taxon>Fungi</taxon>
        <taxon>Dikarya</taxon>
        <taxon>Basidiomycota</taxon>
        <taxon>Agaricomycotina</taxon>
        <taxon>Agaricomycetes</taxon>
        <taxon>Sebacinales</taxon>
        <taxon>Serendipitaceae</taxon>
        <taxon>Serendipita</taxon>
    </lineage>
</organism>
<proteinExistence type="predicted"/>
<evidence type="ECO:0000313" key="2">
    <source>
        <dbReference type="EMBL" id="KIM29517.1"/>
    </source>
</evidence>
<dbReference type="Proteomes" id="UP000054097">
    <property type="component" value="Unassembled WGS sequence"/>
</dbReference>
<dbReference type="EMBL" id="KN824288">
    <property type="protein sequence ID" value="KIM29517.1"/>
    <property type="molecule type" value="Genomic_DNA"/>
</dbReference>
<reference evidence="2 3" key="1">
    <citation type="submission" date="2014-04" db="EMBL/GenBank/DDBJ databases">
        <authorList>
            <consortium name="DOE Joint Genome Institute"/>
            <person name="Kuo A."/>
            <person name="Zuccaro A."/>
            <person name="Kohler A."/>
            <person name="Nagy L.G."/>
            <person name="Floudas D."/>
            <person name="Copeland A."/>
            <person name="Barry K.W."/>
            <person name="Cichocki N."/>
            <person name="Veneault-Fourrey C."/>
            <person name="LaButti K."/>
            <person name="Lindquist E.A."/>
            <person name="Lipzen A."/>
            <person name="Lundell T."/>
            <person name="Morin E."/>
            <person name="Murat C."/>
            <person name="Sun H."/>
            <person name="Tunlid A."/>
            <person name="Henrissat B."/>
            <person name="Grigoriev I.V."/>
            <person name="Hibbett D.S."/>
            <person name="Martin F."/>
            <person name="Nordberg H.P."/>
            <person name="Cantor M.N."/>
            <person name="Hua S.X."/>
        </authorList>
    </citation>
    <scope>NUCLEOTIDE SEQUENCE [LARGE SCALE GENOMIC DNA]</scope>
    <source>
        <strain evidence="2 3">MAFF 305830</strain>
    </source>
</reference>
<evidence type="ECO:0000313" key="3">
    <source>
        <dbReference type="Proteomes" id="UP000054097"/>
    </source>
</evidence>
<dbReference type="AlphaFoldDB" id="A0A0C2XKE8"/>